<gene>
    <name evidence="2" type="ORF">MN116_005525</name>
</gene>
<name>A0AAE2D4P3_SCHME</name>
<sequence>MIHNKILAVKHSCLNTVDDGEKYLCTYNSSPEKCLKCGAIIQDELLIQIIPPFSNAHVPIMFSSYPVARIAFISSNNSSILNYRSDINLHCGAVDSEGKVYNFTNQFGIKSDSNGWEESIIINVSEAAWCKSLTSLKWDEIIHSFVNNSKRTVFSSMKQNYDCLDFVIDIIRSAINDEVNRVLVAQWLSTPLECIILYADIVKQLESGSVQVIQELHNNSIGQL</sequence>
<evidence type="ECO:0000313" key="3">
    <source>
        <dbReference type="Proteomes" id="UP001292079"/>
    </source>
</evidence>
<reference evidence="2" key="1">
    <citation type="submission" date="2022-04" db="EMBL/GenBank/DDBJ databases">
        <authorList>
            <person name="Xu L."/>
            <person name="Lv Z."/>
        </authorList>
    </citation>
    <scope>NUCLEOTIDE SEQUENCE</scope>
    <source>
        <strain evidence="2">LV_2022a</strain>
    </source>
</reference>
<dbReference type="InterPro" id="IPR053921">
    <property type="entry name" value="MKRN2OS-like_C"/>
</dbReference>
<dbReference type="Pfam" id="PF16044">
    <property type="entry name" value="DUF4796_C"/>
    <property type="match status" value="1"/>
</dbReference>
<reference evidence="2" key="2">
    <citation type="journal article" date="2023" name="Infect Dis Poverty">
        <title>Chromosome-scale genome of the human blood fluke Schistosoma mekongi and its implications for public health.</title>
        <authorList>
            <person name="Zhou M."/>
            <person name="Xu L."/>
            <person name="Xu D."/>
            <person name="Chen W."/>
            <person name="Khan J."/>
            <person name="Hu Y."/>
            <person name="Huang H."/>
            <person name="Wei H."/>
            <person name="Zhang Y."/>
            <person name="Chusongsang P."/>
            <person name="Tanasarnprasert K."/>
            <person name="Hu X."/>
            <person name="Limpanont Y."/>
            <person name="Lv Z."/>
        </authorList>
    </citation>
    <scope>NUCLEOTIDE SEQUENCE</scope>
    <source>
        <strain evidence="2">LV_2022a</strain>
    </source>
</reference>
<proteinExistence type="predicted"/>
<dbReference type="AlphaFoldDB" id="A0AAE2D4P3"/>
<comment type="caution">
    <text evidence="2">The sequence shown here is derived from an EMBL/GenBank/DDBJ whole genome shotgun (WGS) entry which is preliminary data.</text>
</comment>
<dbReference type="PANTHER" id="PTHR33963">
    <property type="entry name" value="MKRN2 OPPOSITE STRAND PROTEIN"/>
    <property type="match status" value="1"/>
</dbReference>
<dbReference type="PANTHER" id="PTHR33963:SF2">
    <property type="entry name" value="MKRN2 OPPOSITE STRAND PROTEIN"/>
    <property type="match status" value="1"/>
</dbReference>
<feature type="domain" description="MKRN2 opposite strand protein-like C-terminal" evidence="1">
    <location>
        <begin position="68"/>
        <end position="180"/>
    </location>
</feature>
<keyword evidence="3" id="KW-1185">Reference proteome</keyword>
<dbReference type="EMBL" id="JALJAT010000003">
    <property type="protein sequence ID" value="KAK4471129.1"/>
    <property type="molecule type" value="Genomic_DNA"/>
</dbReference>
<protein>
    <recommendedName>
        <fullName evidence="1">MKRN2 opposite strand protein-like C-terminal domain-containing protein</fullName>
    </recommendedName>
</protein>
<evidence type="ECO:0000259" key="1">
    <source>
        <dbReference type="Pfam" id="PF16044"/>
    </source>
</evidence>
<evidence type="ECO:0000313" key="2">
    <source>
        <dbReference type="EMBL" id="KAK4471129.1"/>
    </source>
</evidence>
<organism evidence="2 3">
    <name type="scientific">Schistosoma mekongi</name>
    <name type="common">Parasitic worm</name>
    <dbReference type="NCBI Taxonomy" id="38744"/>
    <lineage>
        <taxon>Eukaryota</taxon>
        <taxon>Metazoa</taxon>
        <taxon>Spiralia</taxon>
        <taxon>Lophotrochozoa</taxon>
        <taxon>Platyhelminthes</taxon>
        <taxon>Trematoda</taxon>
        <taxon>Digenea</taxon>
        <taxon>Strigeidida</taxon>
        <taxon>Schistosomatoidea</taxon>
        <taxon>Schistosomatidae</taxon>
        <taxon>Schistosoma</taxon>
    </lineage>
</organism>
<accession>A0AAE2D4P3</accession>
<dbReference type="Proteomes" id="UP001292079">
    <property type="component" value="Unassembled WGS sequence"/>
</dbReference>
<dbReference type="InterPro" id="IPR032016">
    <property type="entry name" value="MKRN2OS-like"/>
</dbReference>